<dbReference type="PRINTS" id="PR02008">
    <property type="entry name" value="RCMTFAMILY"/>
</dbReference>
<feature type="active site" description="Nucleophile" evidence="14">
    <location>
        <position position="395"/>
    </location>
</feature>
<dbReference type="NCBIfam" id="TIGR00563">
    <property type="entry name" value="rsmB"/>
    <property type="match status" value="1"/>
</dbReference>
<dbReference type="InterPro" id="IPR018314">
    <property type="entry name" value="RsmB/NOL1/NOP2-like_CS"/>
</dbReference>
<dbReference type="InterPro" id="IPR049560">
    <property type="entry name" value="MeTrfase_RsmB-F_NOP2_cat"/>
</dbReference>
<dbReference type="PANTHER" id="PTHR22807">
    <property type="entry name" value="NOP2 YEAST -RELATED NOL1/NOP2/FMU SUN DOMAIN-CONTAINING"/>
    <property type="match status" value="1"/>
</dbReference>
<dbReference type="PROSITE" id="PS51686">
    <property type="entry name" value="SAM_MT_RSMB_NOP"/>
    <property type="match status" value="1"/>
</dbReference>
<dbReference type="InterPro" id="IPR001678">
    <property type="entry name" value="MeTrfase_RsmB-F_NOP2_dom"/>
</dbReference>
<comment type="catalytic activity">
    <reaction evidence="13">
        <text>cytidine(967) in 16S rRNA + S-adenosyl-L-methionine = 5-methylcytidine(967) in 16S rRNA + S-adenosyl-L-homocysteine + H(+)</text>
        <dbReference type="Rhea" id="RHEA:42748"/>
        <dbReference type="Rhea" id="RHEA-COMP:10219"/>
        <dbReference type="Rhea" id="RHEA-COMP:10220"/>
        <dbReference type="ChEBI" id="CHEBI:15378"/>
        <dbReference type="ChEBI" id="CHEBI:57856"/>
        <dbReference type="ChEBI" id="CHEBI:59789"/>
        <dbReference type="ChEBI" id="CHEBI:74483"/>
        <dbReference type="ChEBI" id="CHEBI:82748"/>
        <dbReference type="EC" id="2.1.1.176"/>
    </reaction>
</comment>
<comment type="subcellular location">
    <subcellularLocation>
        <location evidence="2">Cytoplasm</location>
    </subcellularLocation>
</comment>
<feature type="binding site" evidence="14">
    <location>
        <position position="342"/>
    </location>
    <ligand>
        <name>S-adenosyl-L-methionine</name>
        <dbReference type="ChEBI" id="CHEBI:59789"/>
    </ligand>
</feature>
<dbReference type="Proteomes" id="UP001501523">
    <property type="component" value="Unassembled WGS sequence"/>
</dbReference>
<keyword evidence="5" id="KW-0963">Cytoplasm</keyword>
<dbReference type="Pfam" id="PF22458">
    <property type="entry name" value="RsmF-B_ferredox"/>
    <property type="match status" value="1"/>
</dbReference>
<sequence length="454" mass="48845">MASGPRKPAPRQRAPKPQVQAPGAALRAEAARALARIAYEGVSLRHALADANPRIADSRDRALLAASLFAASRWWLRLDAALDALTEKPLPARAREVRALLVVGVAQLAVLGLADYAAVGSCVDAVRLLGHTPYAGLVNAVLRRFLRERAMLDARLDREPVTHHAHPRWLIDAIRRDWPQQAEAILEANNHEAPLTLRVNRRRCTRDDLLGKLRDAAVDASAHVELPEAIVLAASTDVTRLPGYADGLFSVQDGAAQRVVDLLDLAAGQRVLDACAAPGGKAAHILECAEVELFALDSDAARLPRVRENLARLGLAATVAVGDAAEPAAWWDGRPFQRILIDAPCSATGIIRRQPDIKLHRRGADIAPLAVTQQKLLRALWPLLAPGGRLVYATCSLLRAENEAVLAEFLAACDDARALPPPERFGHAAGAGRQNLPGEGGMDGFYYAVLEKIP</sequence>
<evidence type="ECO:0000256" key="7">
    <source>
        <dbReference type="ARBA" id="ARBA00022603"/>
    </source>
</evidence>
<feature type="domain" description="SAM-dependent MTase RsmB/NOP-type" evidence="16">
    <location>
        <begin position="185"/>
        <end position="453"/>
    </location>
</feature>
<dbReference type="Gene3D" id="3.30.70.1170">
    <property type="entry name" value="Sun protein, domain 3"/>
    <property type="match status" value="1"/>
</dbReference>
<evidence type="ECO:0000256" key="14">
    <source>
        <dbReference type="PROSITE-ProRule" id="PRU01023"/>
    </source>
</evidence>
<evidence type="ECO:0000313" key="18">
    <source>
        <dbReference type="Proteomes" id="UP001501523"/>
    </source>
</evidence>
<dbReference type="InterPro" id="IPR023267">
    <property type="entry name" value="RCMT"/>
</dbReference>
<comment type="function">
    <text evidence="1">Specifically methylates the cytosine at position 967 (m5C967) of 16S rRNA.</text>
</comment>
<dbReference type="PROSITE" id="PS01153">
    <property type="entry name" value="NOL1_NOP2_SUN"/>
    <property type="match status" value="1"/>
</dbReference>
<organism evidence="17 18">
    <name type="scientific">Dokdonella soli</name>
    <dbReference type="NCBI Taxonomy" id="529810"/>
    <lineage>
        <taxon>Bacteria</taxon>
        <taxon>Pseudomonadati</taxon>
        <taxon>Pseudomonadota</taxon>
        <taxon>Gammaproteobacteria</taxon>
        <taxon>Lysobacterales</taxon>
        <taxon>Rhodanobacteraceae</taxon>
        <taxon>Dokdonella</taxon>
    </lineage>
</organism>
<dbReference type="InterPro" id="IPR054728">
    <property type="entry name" value="RsmB-like_ferredoxin"/>
</dbReference>
<evidence type="ECO:0000256" key="2">
    <source>
        <dbReference type="ARBA" id="ARBA00004496"/>
    </source>
</evidence>
<evidence type="ECO:0000256" key="13">
    <source>
        <dbReference type="ARBA" id="ARBA00047283"/>
    </source>
</evidence>
<comment type="caution">
    <text evidence="17">The sequence shown here is derived from an EMBL/GenBank/DDBJ whole genome shotgun (WGS) entry which is preliminary data.</text>
</comment>
<evidence type="ECO:0000256" key="10">
    <source>
        <dbReference type="ARBA" id="ARBA00022884"/>
    </source>
</evidence>
<dbReference type="PANTHER" id="PTHR22807:SF61">
    <property type="entry name" value="NOL1_NOP2_SUN FAMILY PROTEIN _ ANTITERMINATION NUSB DOMAIN-CONTAINING PROTEIN"/>
    <property type="match status" value="1"/>
</dbReference>
<dbReference type="Pfam" id="PF01189">
    <property type="entry name" value="Methyltr_RsmB-F"/>
    <property type="match status" value="1"/>
</dbReference>
<evidence type="ECO:0000256" key="8">
    <source>
        <dbReference type="ARBA" id="ARBA00022679"/>
    </source>
</evidence>
<keyword evidence="6" id="KW-0698">rRNA processing</keyword>
<dbReference type="NCBIfam" id="NF008149">
    <property type="entry name" value="PRK10901.1"/>
    <property type="match status" value="1"/>
</dbReference>
<accession>A0ABN1IGT8</accession>
<evidence type="ECO:0000256" key="5">
    <source>
        <dbReference type="ARBA" id="ARBA00022490"/>
    </source>
</evidence>
<dbReference type="EMBL" id="BAAAEU010000006">
    <property type="protein sequence ID" value="GAA0713149.1"/>
    <property type="molecule type" value="Genomic_DNA"/>
</dbReference>
<proteinExistence type="inferred from homology"/>
<feature type="region of interest" description="Disordered" evidence="15">
    <location>
        <begin position="1"/>
        <end position="22"/>
    </location>
</feature>
<dbReference type="EC" id="2.1.1.176" evidence="4"/>
<evidence type="ECO:0000259" key="16">
    <source>
        <dbReference type="PROSITE" id="PS51686"/>
    </source>
</evidence>
<dbReference type="InterPro" id="IPR029063">
    <property type="entry name" value="SAM-dependent_MTases_sf"/>
</dbReference>
<name>A0ABN1IGT8_9GAMM</name>
<feature type="binding site" evidence="14">
    <location>
        <position position="323"/>
    </location>
    <ligand>
        <name>S-adenosyl-L-methionine</name>
        <dbReference type="ChEBI" id="CHEBI:59789"/>
    </ligand>
</feature>
<evidence type="ECO:0000256" key="12">
    <source>
        <dbReference type="ARBA" id="ARBA00031088"/>
    </source>
</evidence>
<gene>
    <name evidence="17" type="primary">rsmB</name>
    <name evidence="17" type="ORF">GCM10009105_16390</name>
</gene>
<evidence type="ECO:0000256" key="1">
    <source>
        <dbReference type="ARBA" id="ARBA00002724"/>
    </source>
</evidence>
<dbReference type="Gene3D" id="1.10.940.10">
    <property type="entry name" value="NusB-like"/>
    <property type="match status" value="1"/>
</dbReference>
<comment type="similarity">
    <text evidence="3 14">Belongs to the class I-like SAM-binding methyltransferase superfamily. RsmB/NOP family.</text>
</comment>
<keyword evidence="10 14" id="KW-0694">RNA-binding</keyword>
<dbReference type="Gene3D" id="3.40.50.150">
    <property type="entry name" value="Vaccinia Virus protein VP39"/>
    <property type="match status" value="1"/>
</dbReference>
<dbReference type="InterPro" id="IPR006027">
    <property type="entry name" value="NusB_RsmB_TIM44"/>
</dbReference>
<reference evidence="17 18" key="1">
    <citation type="journal article" date="2019" name="Int. J. Syst. Evol. Microbiol.">
        <title>The Global Catalogue of Microorganisms (GCM) 10K type strain sequencing project: providing services to taxonomists for standard genome sequencing and annotation.</title>
        <authorList>
            <consortium name="The Broad Institute Genomics Platform"/>
            <consortium name="The Broad Institute Genome Sequencing Center for Infectious Disease"/>
            <person name="Wu L."/>
            <person name="Ma J."/>
        </authorList>
    </citation>
    <scope>NUCLEOTIDE SEQUENCE [LARGE SCALE GENOMIC DNA]</scope>
    <source>
        <strain evidence="17 18">JCM 15421</strain>
    </source>
</reference>
<dbReference type="SUPFAM" id="SSF53335">
    <property type="entry name" value="S-adenosyl-L-methionine-dependent methyltransferases"/>
    <property type="match status" value="1"/>
</dbReference>
<feature type="binding site" evidence="14">
    <location>
        <position position="297"/>
    </location>
    <ligand>
        <name>S-adenosyl-L-methionine</name>
        <dbReference type="ChEBI" id="CHEBI:59789"/>
    </ligand>
</feature>
<evidence type="ECO:0000256" key="3">
    <source>
        <dbReference type="ARBA" id="ARBA00007494"/>
    </source>
</evidence>
<dbReference type="InterPro" id="IPR004573">
    <property type="entry name" value="rRNA_ssu_MeTfrase_B"/>
</dbReference>
<feature type="binding site" evidence="14">
    <location>
        <begin position="275"/>
        <end position="281"/>
    </location>
    <ligand>
        <name>S-adenosyl-L-methionine</name>
        <dbReference type="ChEBI" id="CHEBI:59789"/>
    </ligand>
</feature>
<dbReference type="Pfam" id="PF01029">
    <property type="entry name" value="NusB"/>
    <property type="match status" value="1"/>
</dbReference>
<dbReference type="Gene3D" id="1.10.287.730">
    <property type="entry name" value="Helix hairpin bin"/>
    <property type="match status" value="1"/>
</dbReference>
<keyword evidence="18" id="KW-1185">Reference proteome</keyword>
<evidence type="ECO:0000256" key="11">
    <source>
        <dbReference type="ARBA" id="ARBA00030399"/>
    </source>
</evidence>
<protein>
    <recommendedName>
        <fullName evidence="4">16S rRNA (cytosine(967)-C(5))-methyltransferase</fullName>
        <ecNumber evidence="4">2.1.1.176</ecNumber>
    </recommendedName>
    <alternativeName>
        <fullName evidence="11">16S rRNA m5C967 methyltransferase</fullName>
    </alternativeName>
    <alternativeName>
        <fullName evidence="12">rRNA (cytosine-C(5)-)-methyltransferase RsmB</fullName>
    </alternativeName>
</protein>
<evidence type="ECO:0000256" key="6">
    <source>
        <dbReference type="ARBA" id="ARBA00022552"/>
    </source>
</evidence>
<evidence type="ECO:0000313" key="17">
    <source>
        <dbReference type="EMBL" id="GAA0713149.1"/>
    </source>
</evidence>
<dbReference type="InterPro" id="IPR035926">
    <property type="entry name" value="NusB-like_sf"/>
</dbReference>
<evidence type="ECO:0000256" key="4">
    <source>
        <dbReference type="ARBA" id="ARBA00012140"/>
    </source>
</evidence>
<keyword evidence="7 14" id="KW-0489">Methyltransferase</keyword>
<keyword evidence="9 14" id="KW-0949">S-adenosyl-L-methionine</keyword>
<evidence type="ECO:0000256" key="15">
    <source>
        <dbReference type="SAM" id="MobiDB-lite"/>
    </source>
</evidence>
<keyword evidence="8 14" id="KW-0808">Transferase</keyword>
<evidence type="ECO:0000256" key="9">
    <source>
        <dbReference type="ARBA" id="ARBA00022691"/>
    </source>
</evidence>
<dbReference type="CDD" id="cd02440">
    <property type="entry name" value="AdoMet_MTases"/>
    <property type="match status" value="1"/>
</dbReference>
<dbReference type="SUPFAM" id="SSF48013">
    <property type="entry name" value="NusB-like"/>
    <property type="match status" value="1"/>
</dbReference>